<dbReference type="PANTHER" id="PTHR43384">
    <property type="entry name" value="SEPTUM SITE-DETERMINING PROTEIN MIND HOMOLOG, CHLOROPLASTIC-RELATED"/>
    <property type="match status" value="1"/>
</dbReference>
<dbReference type="Proteomes" id="UP000215145">
    <property type="component" value="Unassembled WGS sequence"/>
</dbReference>
<dbReference type="AlphaFoldDB" id="A0A229P1C8"/>
<dbReference type="GO" id="GO:0051782">
    <property type="term" value="P:negative regulation of cell division"/>
    <property type="evidence" value="ECO:0007669"/>
    <property type="project" value="TreeGrafter"/>
</dbReference>
<keyword evidence="5" id="KW-1185">Reference proteome</keyword>
<dbReference type="GO" id="GO:0009898">
    <property type="term" value="C:cytoplasmic side of plasma membrane"/>
    <property type="evidence" value="ECO:0007669"/>
    <property type="project" value="TreeGrafter"/>
</dbReference>
<evidence type="ECO:0000256" key="1">
    <source>
        <dbReference type="ARBA" id="ARBA00022741"/>
    </source>
</evidence>
<dbReference type="InterPro" id="IPR050625">
    <property type="entry name" value="ParA/MinD_ATPase"/>
</dbReference>
<dbReference type="Gene3D" id="3.40.50.300">
    <property type="entry name" value="P-loop containing nucleotide triphosphate hydrolases"/>
    <property type="match status" value="1"/>
</dbReference>
<organism evidence="4 5">
    <name type="scientific">Paenibacillus herberti</name>
    <dbReference type="NCBI Taxonomy" id="1619309"/>
    <lineage>
        <taxon>Bacteria</taxon>
        <taxon>Bacillati</taxon>
        <taxon>Bacillota</taxon>
        <taxon>Bacilli</taxon>
        <taxon>Bacillales</taxon>
        <taxon>Paenibacillaceae</taxon>
        <taxon>Paenibacillus</taxon>
    </lineage>
</organism>
<evidence type="ECO:0000313" key="4">
    <source>
        <dbReference type="EMBL" id="OXM16002.1"/>
    </source>
</evidence>
<evidence type="ECO:0000256" key="2">
    <source>
        <dbReference type="ARBA" id="ARBA00022840"/>
    </source>
</evidence>
<comment type="caution">
    <text evidence="4">The sequence shown here is derived from an EMBL/GenBank/DDBJ whole genome shotgun (WGS) entry which is preliminary data.</text>
</comment>
<sequence length="291" mass="32261">MSDQAQALRNMILQQNKPSSNKGTRILTVASGKGGVGKSNFSLNFALSLQKLGQKVLIFDADIGMANLDVLMGVPAPYSLYHLFQGQRSIHDIIQLGPGGLHFIAGGSGFRELLHLTEEQLQHADREISKVQGEYDLILFDTGAGLSREAERFIRGSHESIIVTTPEPTSITDAYALVKMVSHSHPDAKFKLIVNRVLDQREGRQTAEKMDLAAQRFLNVQLPYAGAIMDDPHVGKAVRRQTPFSLAYPDCQASRDILATARSYLEIPHVGDSTRTVKGFFHQWLNRKRNL</sequence>
<name>A0A229P1C8_9BACL</name>
<accession>A0A229P1C8</accession>
<keyword evidence="2" id="KW-0067">ATP-binding</keyword>
<dbReference type="InterPro" id="IPR033875">
    <property type="entry name" value="FlhG"/>
</dbReference>
<gene>
    <name evidence="4" type="ORF">CGZ75_04670</name>
</gene>
<dbReference type="RefSeq" id="WP_089523087.1">
    <property type="nucleotide sequence ID" value="NZ_NMUQ01000001.1"/>
</dbReference>
<dbReference type="GO" id="GO:0016887">
    <property type="term" value="F:ATP hydrolysis activity"/>
    <property type="evidence" value="ECO:0007669"/>
    <property type="project" value="TreeGrafter"/>
</dbReference>
<keyword evidence="1" id="KW-0547">Nucleotide-binding</keyword>
<feature type="domain" description="AAA" evidence="3">
    <location>
        <begin position="25"/>
        <end position="184"/>
    </location>
</feature>
<dbReference type="InterPro" id="IPR025669">
    <property type="entry name" value="AAA_dom"/>
</dbReference>
<dbReference type="InterPro" id="IPR025501">
    <property type="entry name" value="MinD_FleN"/>
</dbReference>
<dbReference type="EMBL" id="NMUQ01000001">
    <property type="protein sequence ID" value="OXM16002.1"/>
    <property type="molecule type" value="Genomic_DNA"/>
</dbReference>
<proteinExistence type="predicted"/>
<dbReference type="GO" id="GO:0005829">
    <property type="term" value="C:cytosol"/>
    <property type="evidence" value="ECO:0007669"/>
    <property type="project" value="TreeGrafter"/>
</dbReference>
<dbReference type="GO" id="GO:0005524">
    <property type="term" value="F:ATP binding"/>
    <property type="evidence" value="ECO:0007669"/>
    <property type="project" value="UniProtKB-KW"/>
</dbReference>
<dbReference type="PIRSF" id="PIRSF003092">
    <property type="entry name" value="MinD"/>
    <property type="match status" value="1"/>
</dbReference>
<reference evidence="4 5" key="1">
    <citation type="submission" date="2017-07" db="EMBL/GenBank/DDBJ databases">
        <title>Paenibacillus herberti R33 genome sequencing and assembly.</title>
        <authorList>
            <person name="Su W."/>
        </authorList>
    </citation>
    <scope>NUCLEOTIDE SEQUENCE [LARGE SCALE GENOMIC DNA]</scope>
    <source>
        <strain evidence="4 5">R33</strain>
    </source>
</reference>
<evidence type="ECO:0000259" key="3">
    <source>
        <dbReference type="Pfam" id="PF13614"/>
    </source>
</evidence>
<dbReference type="CDD" id="cd02038">
    <property type="entry name" value="FlhG-like"/>
    <property type="match status" value="1"/>
</dbReference>
<protein>
    <submittedName>
        <fullName evidence="4">Cobyrinic acid a,c-diamide synthase</fullName>
    </submittedName>
</protein>
<evidence type="ECO:0000313" key="5">
    <source>
        <dbReference type="Proteomes" id="UP000215145"/>
    </source>
</evidence>
<dbReference type="SUPFAM" id="SSF52540">
    <property type="entry name" value="P-loop containing nucleoside triphosphate hydrolases"/>
    <property type="match status" value="1"/>
</dbReference>
<dbReference type="PANTHER" id="PTHR43384:SF4">
    <property type="entry name" value="CELLULOSE BIOSYNTHESIS PROTEIN BCSQ-RELATED"/>
    <property type="match status" value="1"/>
</dbReference>
<dbReference type="OrthoDB" id="9816297at2"/>
<dbReference type="InterPro" id="IPR027417">
    <property type="entry name" value="P-loop_NTPase"/>
</dbReference>
<dbReference type="Pfam" id="PF13614">
    <property type="entry name" value="AAA_31"/>
    <property type="match status" value="1"/>
</dbReference>